<keyword evidence="1" id="KW-0393">Immunoglobulin domain</keyword>
<keyword evidence="4" id="KW-1185">Reference proteome</keyword>
<evidence type="ECO:0000313" key="3">
    <source>
        <dbReference type="Ensembl" id="ENSSFOP00015019826.2"/>
    </source>
</evidence>
<dbReference type="AlphaFoldDB" id="A0A8C9V347"/>
<reference evidence="3 4" key="1">
    <citation type="submission" date="2019-04" db="EMBL/GenBank/DDBJ databases">
        <authorList>
            <consortium name="Wellcome Sanger Institute Data Sharing"/>
        </authorList>
    </citation>
    <scope>NUCLEOTIDE SEQUENCE [LARGE SCALE GENOMIC DNA]</scope>
</reference>
<dbReference type="OrthoDB" id="9940220at2759"/>
<dbReference type="PROSITE" id="PS50835">
    <property type="entry name" value="IG_LIKE"/>
    <property type="match status" value="1"/>
</dbReference>
<dbReference type="InterPro" id="IPR050160">
    <property type="entry name" value="MHC/Immunoglobulin"/>
</dbReference>
<dbReference type="InterPro" id="IPR036179">
    <property type="entry name" value="Ig-like_dom_sf"/>
</dbReference>
<protein>
    <recommendedName>
        <fullName evidence="2">Ig-like domain-containing protein</fullName>
    </recommendedName>
</protein>
<evidence type="ECO:0000256" key="1">
    <source>
        <dbReference type="ARBA" id="ARBA00023319"/>
    </source>
</evidence>
<organism evidence="3 4">
    <name type="scientific">Scleropages formosus</name>
    <name type="common">Asian bonytongue</name>
    <name type="synonym">Osteoglossum formosum</name>
    <dbReference type="NCBI Taxonomy" id="113540"/>
    <lineage>
        <taxon>Eukaryota</taxon>
        <taxon>Metazoa</taxon>
        <taxon>Chordata</taxon>
        <taxon>Craniata</taxon>
        <taxon>Vertebrata</taxon>
        <taxon>Euteleostomi</taxon>
        <taxon>Actinopterygii</taxon>
        <taxon>Neopterygii</taxon>
        <taxon>Teleostei</taxon>
        <taxon>Osteoglossocephala</taxon>
        <taxon>Osteoglossomorpha</taxon>
        <taxon>Osteoglossiformes</taxon>
        <taxon>Osteoglossidae</taxon>
        <taxon>Scleropages</taxon>
    </lineage>
</organism>
<dbReference type="Proteomes" id="UP000694397">
    <property type="component" value="Chromosome 4"/>
</dbReference>
<sequence>MEFSMAQGLCSVTAARPTVSVSQVEGPSGVPMLLCSSRNFHPAPIEQVWLWNGLPLNTTSLHKNITANTDGSFSLDTHLSLQSEHTEDVPYSCWVNHSSLSTPITVHYIPTPDRAQTADFRGIPIPRWNCTVIKKLIF</sequence>
<dbReference type="InterPro" id="IPR003597">
    <property type="entry name" value="Ig_C1-set"/>
</dbReference>
<dbReference type="PROSITE" id="PS00290">
    <property type="entry name" value="IG_MHC"/>
    <property type="match status" value="1"/>
</dbReference>
<dbReference type="SUPFAM" id="SSF48726">
    <property type="entry name" value="Immunoglobulin"/>
    <property type="match status" value="1"/>
</dbReference>
<evidence type="ECO:0000313" key="4">
    <source>
        <dbReference type="Proteomes" id="UP000694397"/>
    </source>
</evidence>
<dbReference type="SMART" id="SM00407">
    <property type="entry name" value="IGc1"/>
    <property type="match status" value="1"/>
</dbReference>
<dbReference type="InterPro" id="IPR013783">
    <property type="entry name" value="Ig-like_fold"/>
</dbReference>
<reference evidence="3" key="2">
    <citation type="submission" date="2025-08" db="UniProtKB">
        <authorList>
            <consortium name="Ensembl"/>
        </authorList>
    </citation>
    <scope>IDENTIFICATION</scope>
</reference>
<dbReference type="Gene3D" id="2.60.40.10">
    <property type="entry name" value="Immunoglobulins"/>
    <property type="match status" value="1"/>
</dbReference>
<dbReference type="PANTHER" id="PTHR19944">
    <property type="entry name" value="MHC CLASS II-RELATED"/>
    <property type="match status" value="1"/>
</dbReference>
<evidence type="ECO:0000259" key="2">
    <source>
        <dbReference type="PROSITE" id="PS50835"/>
    </source>
</evidence>
<feature type="domain" description="Ig-like" evidence="2">
    <location>
        <begin position="17"/>
        <end position="105"/>
    </location>
</feature>
<dbReference type="InterPro" id="IPR003006">
    <property type="entry name" value="Ig/MHC_CS"/>
</dbReference>
<dbReference type="InterPro" id="IPR007110">
    <property type="entry name" value="Ig-like_dom"/>
</dbReference>
<dbReference type="Pfam" id="PF07654">
    <property type="entry name" value="C1-set"/>
    <property type="match status" value="1"/>
</dbReference>
<name>A0A8C9V347_SCLFO</name>
<dbReference type="Ensembl" id="ENSSFOT00015020053.2">
    <property type="protein sequence ID" value="ENSSFOP00015019826.2"/>
    <property type="gene ID" value="ENSSFOG00015012751.2"/>
</dbReference>
<accession>A0A8C9V347</accession>
<proteinExistence type="predicted"/>
<dbReference type="GeneTree" id="ENSGT00800000125277"/>
<reference evidence="3" key="3">
    <citation type="submission" date="2025-09" db="UniProtKB">
        <authorList>
            <consortium name="Ensembl"/>
        </authorList>
    </citation>
    <scope>IDENTIFICATION</scope>
</reference>
<dbReference type="PANTHER" id="PTHR19944:SF65">
    <property type="entry name" value="HLA CLASS II HISTOCOMPATIBILITY ANTIGEN, DM BETA CHAIN"/>
    <property type="match status" value="1"/>
</dbReference>